<dbReference type="GO" id="GO:0005506">
    <property type="term" value="F:iron ion binding"/>
    <property type="evidence" value="ECO:0007669"/>
    <property type="project" value="InterPro"/>
</dbReference>
<dbReference type="STRING" id="98765.A0A2R6NE84"/>
<sequence length="92" mass="10692">ENSHPFVQSMVDFLIECNLRANRPTIVNSMMVGTTAKYEQDIKTMAELADELIADRRKNQTDKKDLLNTMMYQKDPKTGETLSDENIRYNDF</sequence>
<accession>A0A2R6NE84</accession>
<dbReference type="GO" id="GO:0016705">
    <property type="term" value="F:oxidoreductase activity, acting on paired donors, with incorporation or reduction of molecular oxygen"/>
    <property type="evidence" value="ECO:0007669"/>
    <property type="project" value="InterPro"/>
</dbReference>
<dbReference type="InterPro" id="IPR036396">
    <property type="entry name" value="Cyt_P450_sf"/>
</dbReference>
<dbReference type="AlphaFoldDB" id="A0A2R6NE84"/>
<reference evidence="2 3" key="1">
    <citation type="submission" date="2018-02" db="EMBL/GenBank/DDBJ databases">
        <title>Genome sequence of the basidiomycete white-rot fungus Phlebia centrifuga.</title>
        <authorList>
            <person name="Granchi Z."/>
            <person name="Peng M."/>
            <person name="de Vries R.P."/>
            <person name="Hilden K."/>
            <person name="Makela M.R."/>
            <person name="Grigoriev I."/>
            <person name="Riley R."/>
        </authorList>
    </citation>
    <scope>NUCLEOTIDE SEQUENCE [LARGE SCALE GENOMIC DNA]</scope>
    <source>
        <strain evidence="2 3">FBCC195</strain>
    </source>
</reference>
<evidence type="ECO:0000313" key="3">
    <source>
        <dbReference type="Proteomes" id="UP000186601"/>
    </source>
</evidence>
<feature type="region of interest" description="Disordered" evidence="1">
    <location>
        <begin position="70"/>
        <end position="92"/>
    </location>
</feature>
<dbReference type="OrthoDB" id="1470350at2759"/>
<organism evidence="2 3">
    <name type="scientific">Hermanssonia centrifuga</name>
    <dbReference type="NCBI Taxonomy" id="98765"/>
    <lineage>
        <taxon>Eukaryota</taxon>
        <taxon>Fungi</taxon>
        <taxon>Dikarya</taxon>
        <taxon>Basidiomycota</taxon>
        <taxon>Agaricomycotina</taxon>
        <taxon>Agaricomycetes</taxon>
        <taxon>Polyporales</taxon>
        <taxon>Meruliaceae</taxon>
        <taxon>Hermanssonia</taxon>
    </lineage>
</organism>
<dbReference type="Proteomes" id="UP000186601">
    <property type="component" value="Unassembled WGS sequence"/>
</dbReference>
<gene>
    <name evidence="2" type="ORF">PHLCEN_2v13537</name>
</gene>
<evidence type="ECO:0000256" key="1">
    <source>
        <dbReference type="SAM" id="MobiDB-lite"/>
    </source>
</evidence>
<evidence type="ECO:0000313" key="2">
    <source>
        <dbReference type="EMBL" id="PSR70599.1"/>
    </source>
</evidence>
<name>A0A2R6NE84_9APHY</name>
<dbReference type="EMBL" id="MLYV02001347">
    <property type="protein sequence ID" value="PSR70599.1"/>
    <property type="molecule type" value="Genomic_DNA"/>
</dbReference>
<dbReference type="Gene3D" id="1.10.630.10">
    <property type="entry name" value="Cytochrome P450"/>
    <property type="match status" value="1"/>
</dbReference>
<dbReference type="GO" id="GO:0004497">
    <property type="term" value="F:monooxygenase activity"/>
    <property type="evidence" value="ECO:0007669"/>
    <property type="project" value="InterPro"/>
</dbReference>
<proteinExistence type="predicted"/>
<comment type="caution">
    <text evidence="2">The sequence shown here is derived from an EMBL/GenBank/DDBJ whole genome shotgun (WGS) entry which is preliminary data.</text>
</comment>
<dbReference type="GO" id="GO:0020037">
    <property type="term" value="F:heme binding"/>
    <property type="evidence" value="ECO:0007669"/>
    <property type="project" value="InterPro"/>
</dbReference>
<dbReference type="SUPFAM" id="SSF48264">
    <property type="entry name" value="Cytochrome P450"/>
    <property type="match status" value="1"/>
</dbReference>
<protein>
    <submittedName>
        <fullName evidence="2">Uncharacterized protein</fullName>
    </submittedName>
</protein>
<feature type="non-terminal residue" evidence="2">
    <location>
        <position position="1"/>
    </location>
</feature>
<keyword evidence="3" id="KW-1185">Reference proteome</keyword>